<dbReference type="OrthoDB" id="9793390at2"/>
<dbReference type="GO" id="GO:0016020">
    <property type="term" value="C:membrane"/>
    <property type="evidence" value="ECO:0007669"/>
    <property type="project" value="UniProtKB-SubCell"/>
</dbReference>
<dbReference type="AlphaFoldDB" id="A0A259U1B8"/>
<keyword evidence="4 7" id="KW-1133">Transmembrane helix</keyword>
<dbReference type="PANTHER" id="PTHR21716">
    <property type="entry name" value="TRANSMEMBRANE PROTEIN"/>
    <property type="match status" value="1"/>
</dbReference>
<feature type="transmembrane region" description="Helical" evidence="7">
    <location>
        <begin position="21"/>
        <end position="38"/>
    </location>
</feature>
<organism evidence="8 9">
    <name type="scientific">Rubricoccus marinus</name>
    <dbReference type="NCBI Taxonomy" id="716817"/>
    <lineage>
        <taxon>Bacteria</taxon>
        <taxon>Pseudomonadati</taxon>
        <taxon>Rhodothermota</taxon>
        <taxon>Rhodothermia</taxon>
        <taxon>Rhodothermales</taxon>
        <taxon>Rubricoccaceae</taxon>
        <taxon>Rubricoccus</taxon>
    </lineage>
</organism>
<sequence>MSLTSAAPLKTTLAFRRRARYVVALITAVVVGLLVLWATRQAVLLVFTGVSLGALFYYASEWLAERVGGARGLWLGVLVTLMLGAFGLAVILGAPNLLTQARGLLDAAPDVLSATERRLGLPDSALSIPKAFEGLTGRALGIFSSLAGIVTGVIVILVVAVYTAASPSTYTEGFVRLVDREHQAFVRRILHRMGRTLLGWTRGVGIAVTLLTIIGAIGLSVIGVPGALALAVFAGAMTAIPTFGPLVGWAPAVAVGFASGTTTGLWTLGLAVVAQQVEGSFITPKVQGRMVSVPPAAIIAAQIVLGSLAGFLGILLAVPVAGVALVLMQELYIGPFVEGEGADPETHEAPPEADAYGEASGDD</sequence>
<dbReference type="RefSeq" id="WP_094549172.1">
    <property type="nucleotide sequence ID" value="NZ_MQWB01000001.1"/>
</dbReference>
<feature type="transmembrane region" description="Helical" evidence="7">
    <location>
        <begin position="297"/>
        <end position="327"/>
    </location>
</feature>
<feature type="transmembrane region" description="Helical" evidence="7">
    <location>
        <begin position="139"/>
        <end position="162"/>
    </location>
</feature>
<evidence type="ECO:0000313" key="9">
    <source>
        <dbReference type="Proteomes" id="UP000216446"/>
    </source>
</evidence>
<dbReference type="InterPro" id="IPR002549">
    <property type="entry name" value="AI-2E-like"/>
</dbReference>
<dbReference type="Proteomes" id="UP000216446">
    <property type="component" value="Unassembled WGS sequence"/>
</dbReference>
<evidence type="ECO:0000256" key="7">
    <source>
        <dbReference type="SAM" id="Phobius"/>
    </source>
</evidence>
<reference evidence="8 9" key="1">
    <citation type="submission" date="2016-11" db="EMBL/GenBank/DDBJ databases">
        <title>Study of marine rhodopsin-containing bacteria.</title>
        <authorList>
            <person name="Yoshizawa S."/>
            <person name="Kumagai Y."/>
            <person name="Kogure K."/>
        </authorList>
    </citation>
    <scope>NUCLEOTIDE SEQUENCE [LARGE SCALE GENOMIC DNA]</scope>
    <source>
        <strain evidence="8 9">SG-29</strain>
    </source>
</reference>
<evidence type="ECO:0000256" key="3">
    <source>
        <dbReference type="ARBA" id="ARBA00022692"/>
    </source>
</evidence>
<proteinExistence type="inferred from homology"/>
<comment type="similarity">
    <text evidence="2">Belongs to the autoinducer-2 exporter (AI-2E) (TC 2.A.86) family.</text>
</comment>
<protein>
    <recommendedName>
        <fullName evidence="10">AI-2E family transporter</fullName>
    </recommendedName>
</protein>
<keyword evidence="3 7" id="KW-0812">Transmembrane</keyword>
<comment type="subcellular location">
    <subcellularLocation>
        <location evidence="1">Membrane</location>
        <topology evidence="1">Multi-pass membrane protein</topology>
    </subcellularLocation>
</comment>
<dbReference type="PANTHER" id="PTHR21716:SF62">
    <property type="entry name" value="TRANSPORT PROTEIN YDBI-RELATED"/>
    <property type="match status" value="1"/>
</dbReference>
<keyword evidence="5 7" id="KW-0472">Membrane</keyword>
<gene>
    <name evidence="8" type="ORF">BSZ36_11840</name>
</gene>
<dbReference type="InParanoid" id="A0A259U1B8"/>
<evidence type="ECO:0000313" key="8">
    <source>
        <dbReference type="EMBL" id="OZC03614.1"/>
    </source>
</evidence>
<evidence type="ECO:0000256" key="2">
    <source>
        <dbReference type="ARBA" id="ARBA00009773"/>
    </source>
</evidence>
<evidence type="ECO:0000256" key="6">
    <source>
        <dbReference type="SAM" id="MobiDB-lite"/>
    </source>
</evidence>
<dbReference type="GO" id="GO:0055085">
    <property type="term" value="P:transmembrane transport"/>
    <property type="evidence" value="ECO:0007669"/>
    <property type="project" value="TreeGrafter"/>
</dbReference>
<feature type="transmembrane region" description="Helical" evidence="7">
    <location>
        <begin position="197"/>
        <end position="222"/>
    </location>
</feature>
<accession>A0A259U1B8</accession>
<name>A0A259U1B8_9BACT</name>
<feature type="transmembrane region" description="Helical" evidence="7">
    <location>
        <begin position="44"/>
        <end position="60"/>
    </location>
</feature>
<evidence type="ECO:0000256" key="5">
    <source>
        <dbReference type="ARBA" id="ARBA00023136"/>
    </source>
</evidence>
<evidence type="ECO:0000256" key="1">
    <source>
        <dbReference type="ARBA" id="ARBA00004141"/>
    </source>
</evidence>
<feature type="transmembrane region" description="Helical" evidence="7">
    <location>
        <begin position="228"/>
        <end position="247"/>
    </location>
</feature>
<evidence type="ECO:0008006" key="10">
    <source>
        <dbReference type="Google" id="ProtNLM"/>
    </source>
</evidence>
<feature type="transmembrane region" description="Helical" evidence="7">
    <location>
        <begin position="72"/>
        <end position="94"/>
    </location>
</feature>
<comment type="caution">
    <text evidence="8">The sequence shown here is derived from an EMBL/GenBank/DDBJ whole genome shotgun (WGS) entry which is preliminary data.</text>
</comment>
<feature type="region of interest" description="Disordered" evidence="6">
    <location>
        <begin position="339"/>
        <end position="363"/>
    </location>
</feature>
<dbReference type="EMBL" id="MQWB01000001">
    <property type="protein sequence ID" value="OZC03614.1"/>
    <property type="molecule type" value="Genomic_DNA"/>
</dbReference>
<dbReference type="Pfam" id="PF01594">
    <property type="entry name" value="AI-2E_transport"/>
    <property type="match status" value="1"/>
</dbReference>
<feature type="transmembrane region" description="Helical" evidence="7">
    <location>
        <begin position="254"/>
        <end position="277"/>
    </location>
</feature>
<keyword evidence="9" id="KW-1185">Reference proteome</keyword>
<evidence type="ECO:0000256" key="4">
    <source>
        <dbReference type="ARBA" id="ARBA00022989"/>
    </source>
</evidence>